<protein>
    <submittedName>
        <fullName evidence="3">Vesicle transport protein</fullName>
    </submittedName>
</protein>
<dbReference type="Proteomes" id="UP001152797">
    <property type="component" value="Unassembled WGS sequence"/>
</dbReference>
<dbReference type="EMBL" id="CAMXCT030000422">
    <property type="protein sequence ID" value="CAL4765884.1"/>
    <property type="molecule type" value="Genomic_DNA"/>
</dbReference>
<evidence type="ECO:0000313" key="2">
    <source>
        <dbReference type="EMBL" id="CAI3978572.1"/>
    </source>
</evidence>
<keyword evidence="1" id="KW-0812">Transmembrane</keyword>
<proteinExistence type="predicted"/>
<dbReference type="OrthoDB" id="424590at2759"/>
<feature type="transmembrane region" description="Helical" evidence="1">
    <location>
        <begin position="159"/>
        <end position="182"/>
    </location>
</feature>
<feature type="transmembrane region" description="Helical" evidence="1">
    <location>
        <begin position="64"/>
        <end position="88"/>
    </location>
</feature>
<evidence type="ECO:0000313" key="4">
    <source>
        <dbReference type="Proteomes" id="UP001152797"/>
    </source>
</evidence>
<gene>
    <name evidence="2" type="ORF">C1SCF055_LOCUS6613</name>
</gene>
<evidence type="ECO:0000256" key="1">
    <source>
        <dbReference type="SAM" id="Phobius"/>
    </source>
</evidence>
<feature type="transmembrane region" description="Helical" evidence="1">
    <location>
        <begin position="131"/>
        <end position="153"/>
    </location>
</feature>
<comment type="caution">
    <text evidence="2">The sequence shown here is derived from an EMBL/GenBank/DDBJ whole genome shotgun (WGS) entry which is preliminary data.</text>
</comment>
<reference evidence="3 4" key="2">
    <citation type="submission" date="2024-05" db="EMBL/GenBank/DDBJ databases">
        <authorList>
            <person name="Chen Y."/>
            <person name="Shah S."/>
            <person name="Dougan E. K."/>
            <person name="Thang M."/>
            <person name="Chan C."/>
        </authorList>
    </citation>
    <scope>NUCLEOTIDE SEQUENCE [LARGE SCALE GENOMIC DNA]</scope>
</reference>
<dbReference type="EMBL" id="CAMXCT010000422">
    <property type="protein sequence ID" value="CAI3978572.1"/>
    <property type="molecule type" value="Genomic_DNA"/>
</dbReference>
<keyword evidence="4" id="KW-1185">Reference proteome</keyword>
<dbReference type="EMBL" id="CAMXCT020000422">
    <property type="protein sequence ID" value="CAL1131947.1"/>
    <property type="molecule type" value="Genomic_DNA"/>
</dbReference>
<keyword evidence="1" id="KW-1133">Transmembrane helix</keyword>
<sequence>MASTQPQMYGQPSSDPAAELQRQMATAAAQQAAQQGAQVASQKAKHGFYEIKAYIQENPGSVKVMCFLVGLTLLVFSILGVINPFAVFGTPKEYLANVYNIIFSVIICICEGKEDWMRSCGDLQGKLFQRCFFLATQTGRALFYFYVGSMTILLLPSGFIWTLIYIILGSCLCLLSLLMLFFAHCGRCRSNYGQMGGSSGQL</sequence>
<reference evidence="2" key="1">
    <citation type="submission" date="2022-10" db="EMBL/GenBank/DDBJ databases">
        <authorList>
            <person name="Chen Y."/>
            <person name="Dougan E. K."/>
            <person name="Chan C."/>
            <person name="Rhodes N."/>
            <person name="Thang M."/>
        </authorList>
    </citation>
    <scope>NUCLEOTIDE SEQUENCE</scope>
</reference>
<accession>A0A9P1BS40</accession>
<name>A0A9P1BS40_9DINO</name>
<dbReference type="AlphaFoldDB" id="A0A9P1BS40"/>
<evidence type="ECO:0000313" key="3">
    <source>
        <dbReference type="EMBL" id="CAL4765884.1"/>
    </source>
</evidence>
<organism evidence="2">
    <name type="scientific">Cladocopium goreaui</name>
    <dbReference type="NCBI Taxonomy" id="2562237"/>
    <lineage>
        <taxon>Eukaryota</taxon>
        <taxon>Sar</taxon>
        <taxon>Alveolata</taxon>
        <taxon>Dinophyceae</taxon>
        <taxon>Suessiales</taxon>
        <taxon>Symbiodiniaceae</taxon>
        <taxon>Cladocopium</taxon>
    </lineage>
</organism>
<keyword evidence="1" id="KW-0472">Membrane</keyword>
<feature type="transmembrane region" description="Helical" evidence="1">
    <location>
        <begin position="94"/>
        <end position="110"/>
    </location>
</feature>